<evidence type="ECO:0000313" key="4">
    <source>
        <dbReference type="Proteomes" id="UP001168552"/>
    </source>
</evidence>
<keyword evidence="2" id="KW-0732">Signal</keyword>
<name>A0ABT8F5G1_9BACT</name>
<organism evidence="3 4">
    <name type="scientific">Shiella aurantiaca</name>
    <dbReference type="NCBI Taxonomy" id="3058365"/>
    <lineage>
        <taxon>Bacteria</taxon>
        <taxon>Pseudomonadati</taxon>
        <taxon>Bacteroidota</taxon>
        <taxon>Cytophagia</taxon>
        <taxon>Cytophagales</taxon>
        <taxon>Shiellaceae</taxon>
        <taxon>Shiella</taxon>
    </lineage>
</organism>
<feature type="chain" id="PRO_5047177987" evidence="2">
    <location>
        <begin position="22"/>
        <end position="130"/>
    </location>
</feature>
<protein>
    <submittedName>
        <fullName evidence="3">Uncharacterized protein</fullName>
    </submittedName>
</protein>
<gene>
    <name evidence="3" type="ORF">QWY31_09265</name>
</gene>
<feature type="signal peptide" evidence="2">
    <location>
        <begin position="1"/>
        <end position="21"/>
    </location>
</feature>
<feature type="region of interest" description="Disordered" evidence="1">
    <location>
        <begin position="91"/>
        <end position="130"/>
    </location>
</feature>
<feature type="compositionally biased region" description="Basic residues" evidence="1">
    <location>
        <begin position="107"/>
        <end position="122"/>
    </location>
</feature>
<feature type="compositionally biased region" description="Polar residues" evidence="1">
    <location>
        <begin position="37"/>
        <end position="56"/>
    </location>
</feature>
<comment type="caution">
    <text evidence="3">The sequence shown here is derived from an EMBL/GenBank/DDBJ whole genome shotgun (WGS) entry which is preliminary data.</text>
</comment>
<dbReference type="Proteomes" id="UP001168552">
    <property type="component" value="Unassembled WGS sequence"/>
</dbReference>
<keyword evidence="4" id="KW-1185">Reference proteome</keyword>
<reference evidence="3" key="1">
    <citation type="submission" date="2023-06" db="EMBL/GenBank/DDBJ databases">
        <title>Cytophagales bacterium Strain LB-30, isolated from soil.</title>
        <authorList>
            <person name="Liu B."/>
        </authorList>
    </citation>
    <scope>NUCLEOTIDE SEQUENCE</scope>
    <source>
        <strain evidence="3">LB-30</strain>
    </source>
</reference>
<proteinExistence type="predicted"/>
<feature type="region of interest" description="Disordered" evidence="1">
    <location>
        <begin position="31"/>
        <end position="66"/>
    </location>
</feature>
<evidence type="ECO:0000256" key="1">
    <source>
        <dbReference type="SAM" id="MobiDB-lite"/>
    </source>
</evidence>
<sequence length="130" mass="15201">MIKRIFLSFSLFLLVSGGLWAQATVKKLDKKQKENQVQELSSTPYSPSESQTAVQTKSKKRKGKKSVNAYDQLVVEYEQRMEDNVKKYNKAAKELRKPQYSDPSYFGHKRKPKKRPPGKKKFCKECQMRH</sequence>
<accession>A0ABT8F5G1</accession>
<evidence type="ECO:0000256" key="2">
    <source>
        <dbReference type="SAM" id="SignalP"/>
    </source>
</evidence>
<dbReference type="EMBL" id="JAUHJS010000004">
    <property type="protein sequence ID" value="MDN4165691.1"/>
    <property type="molecule type" value="Genomic_DNA"/>
</dbReference>
<dbReference type="RefSeq" id="WP_320004221.1">
    <property type="nucleotide sequence ID" value="NZ_JAUHJS010000004.1"/>
</dbReference>
<evidence type="ECO:0000313" key="3">
    <source>
        <dbReference type="EMBL" id="MDN4165691.1"/>
    </source>
</evidence>